<dbReference type="EMBL" id="SGXG01000001">
    <property type="protein sequence ID" value="RZS97885.1"/>
    <property type="molecule type" value="Genomic_DNA"/>
</dbReference>
<reference evidence="13 14" key="1">
    <citation type="submission" date="2019-02" db="EMBL/GenBank/DDBJ databases">
        <title>Genomic Encyclopedia of Archaeal and Bacterial Type Strains, Phase II (KMG-II): from individual species to whole genera.</title>
        <authorList>
            <person name="Goeker M."/>
        </authorList>
    </citation>
    <scope>NUCLEOTIDE SEQUENCE [LARGE SCALE GENOMIC DNA]</scope>
    <source>
        <strain evidence="13 14">DSM 21411</strain>
    </source>
</reference>
<feature type="domain" description="TonB-dependent receptor plug" evidence="12">
    <location>
        <begin position="138"/>
        <end position="221"/>
    </location>
</feature>
<keyword evidence="6 8" id="KW-0472">Membrane</keyword>
<dbReference type="PANTHER" id="PTHR30069">
    <property type="entry name" value="TONB-DEPENDENT OUTER MEMBRANE RECEPTOR"/>
    <property type="match status" value="1"/>
</dbReference>
<dbReference type="AlphaFoldDB" id="A0A4Q7PCD6"/>
<dbReference type="Gene3D" id="2.40.170.20">
    <property type="entry name" value="TonB-dependent receptor, beta-barrel domain"/>
    <property type="match status" value="1"/>
</dbReference>
<dbReference type="GO" id="GO:0044718">
    <property type="term" value="P:siderophore transmembrane transport"/>
    <property type="evidence" value="ECO:0007669"/>
    <property type="project" value="TreeGrafter"/>
</dbReference>
<dbReference type="SUPFAM" id="SSF56935">
    <property type="entry name" value="Porins"/>
    <property type="match status" value="1"/>
</dbReference>
<dbReference type="GO" id="GO:0015344">
    <property type="term" value="F:siderophore uptake transmembrane transporter activity"/>
    <property type="evidence" value="ECO:0007669"/>
    <property type="project" value="TreeGrafter"/>
</dbReference>
<dbReference type="Proteomes" id="UP000292209">
    <property type="component" value="Unassembled WGS sequence"/>
</dbReference>
<dbReference type="InterPro" id="IPR036942">
    <property type="entry name" value="Beta-barrel_TonB_sf"/>
</dbReference>
<keyword evidence="5 9" id="KW-0798">TonB box</keyword>
<feature type="signal peptide" evidence="10">
    <location>
        <begin position="1"/>
        <end position="27"/>
    </location>
</feature>
<evidence type="ECO:0000256" key="8">
    <source>
        <dbReference type="PROSITE-ProRule" id="PRU01360"/>
    </source>
</evidence>
<evidence type="ECO:0000259" key="12">
    <source>
        <dbReference type="Pfam" id="PF07715"/>
    </source>
</evidence>
<comment type="subcellular location">
    <subcellularLocation>
        <location evidence="1 8">Cell outer membrane</location>
        <topology evidence="1 8">Multi-pass membrane protein</topology>
    </subcellularLocation>
</comment>
<keyword evidence="14" id="KW-1185">Reference proteome</keyword>
<feature type="domain" description="TonB-dependent receptor-like beta-barrel" evidence="11">
    <location>
        <begin position="298"/>
        <end position="720"/>
    </location>
</feature>
<dbReference type="Pfam" id="PF00593">
    <property type="entry name" value="TonB_dep_Rec_b-barrel"/>
    <property type="match status" value="1"/>
</dbReference>
<evidence type="ECO:0000256" key="6">
    <source>
        <dbReference type="ARBA" id="ARBA00023136"/>
    </source>
</evidence>
<evidence type="ECO:0000259" key="11">
    <source>
        <dbReference type="Pfam" id="PF00593"/>
    </source>
</evidence>
<dbReference type="InterPro" id="IPR012910">
    <property type="entry name" value="Plug_dom"/>
</dbReference>
<dbReference type="PROSITE" id="PS52016">
    <property type="entry name" value="TONB_DEPENDENT_REC_3"/>
    <property type="match status" value="1"/>
</dbReference>
<dbReference type="OrthoDB" id="9764669at2"/>
<comment type="similarity">
    <text evidence="8 9">Belongs to the TonB-dependent receptor family.</text>
</comment>
<evidence type="ECO:0000256" key="4">
    <source>
        <dbReference type="ARBA" id="ARBA00022692"/>
    </source>
</evidence>
<evidence type="ECO:0000313" key="14">
    <source>
        <dbReference type="Proteomes" id="UP000292209"/>
    </source>
</evidence>
<keyword evidence="2 8" id="KW-0813">Transport</keyword>
<protein>
    <submittedName>
        <fullName evidence="13">Iron complex outermembrane receptor protein</fullName>
    </submittedName>
</protein>
<keyword evidence="4 8" id="KW-0812">Transmembrane</keyword>
<dbReference type="Gene3D" id="2.170.130.10">
    <property type="entry name" value="TonB-dependent receptor, plug domain"/>
    <property type="match status" value="1"/>
</dbReference>
<evidence type="ECO:0000256" key="3">
    <source>
        <dbReference type="ARBA" id="ARBA00022452"/>
    </source>
</evidence>
<proteinExistence type="inferred from homology"/>
<keyword evidence="7 8" id="KW-0998">Cell outer membrane</keyword>
<keyword evidence="13" id="KW-0675">Receptor</keyword>
<dbReference type="PANTHER" id="PTHR30069:SF49">
    <property type="entry name" value="OUTER MEMBRANE PROTEIN C"/>
    <property type="match status" value="1"/>
</dbReference>
<dbReference type="InterPro" id="IPR039426">
    <property type="entry name" value="TonB-dep_rcpt-like"/>
</dbReference>
<organism evidence="13 14">
    <name type="scientific">Cecembia calidifontis</name>
    <dbReference type="NCBI Taxonomy" id="1187080"/>
    <lineage>
        <taxon>Bacteria</taxon>
        <taxon>Pseudomonadati</taxon>
        <taxon>Bacteroidota</taxon>
        <taxon>Cytophagia</taxon>
        <taxon>Cytophagales</taxon>
        <taxon>Cyclobacteriaceae</taxon>
        <taxon>Cecembia</taxon>
    </lineage>
</organism>
<accession>A0A4Q7PCD6</accession>
<dbReference type="InterPro" id="IPR000531">
    <property type="entry name" value="Beta-barrel_TonB"/>
</dbReference>
<feature type="chain" id="PRO_5020188930" evidence="10">
    <location>
        <begin position="28"/>
        <end position="756"/>
    </location>
</feature>
<keyword evidence="10" id="KW-0732">Signal</keyword>
<dbReference type="GO" id="GO:0009279">
    <property type="term" value="C:cell outer membrane"/>
    <property type="evidence" value="ECO:0007669"/>
    <property type="project" value="UniProtKB-SubCell"/>
</dbReference>
<evidence type="ECO:0000256" key="10">
    <source>
        <dbReference type="SAM" id="SignalP"/>
    </source>
</evidence>
<keyword evidence="3 8" id="KW-1134">Transmembrane beta strand</keyword>
<evidence type="ECO:0000256" key="2">
    <source>
        <dbReference type="ARBA" id="ARBA00022448"/>
    </source>
</evidence>
<evidence type="ECO:0000256" key="1">
    <source>
        <dbReference type="ARBA" id="ARBA00004571"/>
    </source>
</evidence>
<evidence type="ECO:0000313" key="13">
    <source>
        <dbReference type="EMBL" id="RZS97885.1"/>
    </source>
</evidence>
<dbReference type="RefSeq" id="WP_130276695.1">
    <property type="nucleotide sequence ID" value="NZ_SGXG01000001.1"/>
</dbReference>
<comment type="caution">
    <text evidence="13">The sequence shown here is derived from an EMBL/GenBank/DDBJ whole genome shotgun (WGS) entry which is preliminary data.</text>
</comment>
<evidence type="ECO:0000256" key="5">
    <source>
        <dbReference type="ARBA" id="ARBA00023077"/>
    </source>
</evidence>
<dbReference type="Pfam" id="PF07715">
    <property type="entry name" value="Plug"/>
    <property type="match status" value="1"/>
</dbReference>
<name>A0A4Q7PCD6_9BACT</name>
<dbReference type="InterPro" id="IPR037066">
    <property type="entry name" value="Plug_dom_sf"/>
</dbReference>
<evidence type="ECO:0000256" key="9">
    <source>
        <dbReference type="RuleBase" id="RU003357"/>
    </source>
</evidence>
<evidence type="ECO:0000256" key="7">
    <source>
        <dbReference type="ARBA" id="ARBA00023237"/>
    </source>
</evidence>
<gene>
    <name evidence="13" type="ORF">BC751_3513</name>
</gene>
<sequence>MKTYHFSLKNIFVALAFFALMVSTTEARQSSSFQVLDHNTHEPIIGLIYHYADQKGVSDDNGFIKLTFVTGEILHLSHVNYGKWSLNEEQVQQLLLSSKLYRQEQLFNLQPISVISLKMADEKDKKIVISDQERLHHDAGAILNLNPVVNGIRKSGAFAFDPVMRGFKYDQLNIVIDGLQSAAAACPNRMDPPTSQIALNRIKQVEILKGPHALRYGIGLGGTINFIQEDPHFSMDKGVYGRFSSMYESNGNVFRNEGRVGFHGQNHDIGVMGSWSKGTDYVDGDGNAVPSSFMRGTVGMYGDFRIGSRDLIQVTVNRNFARDVDFPTLNMDLRSDDTWMASIRHTKTHSGPHLQKWTTSAYASLVDHLMDNRLRELSPRMMNATTPAKTEHIGARTEGTWQLGKAKLFTGADFRTEAAEGIREREFLMGPNAGKIFYDNAWQDSRINKTGLFGSYHLPVGEYVFSLAGRLDVNQAQANDNAVEFVQVNPETSVIQLNPGISSGLKRDLGDKFNVGLWLARVQRSGSITERFINYFPVGVDPYEMVGNSALRPETNNQIDLVVGYTQSKIQVELSLFSAYLTDYITAERINVPPRIPSSPGVRQFVNVDEALKTGFEMAVSHDLGLGIRQQLMMAYTYGKNLTGNEALPEIAPMDIRYALMGNHLNNRLHTAVRLRYVIAQNRISESFGETTTPKFNLLDIDASYAFTSQVSLKLGAHNLFNQSYYEHLNRPIGPNRVPLFAPGRNFFAMISVKFP</sequence>